<gene>
    <name evidence="1" type="ORF">ACFPO9_17400</name>
</gene>
<keyword evidence="2" id="KW-1185">Reference proteome</keyword>
<dbReference type="RefSeq" id="WP_379772674.1">
    <property type="nucleotide sequence ID" value="NZ_JBHSMZ010000014.1"/>
</dbReference>
<reference evidence="2" key="1">
    <citation type="journal article" date="2019" name="Int. J. Syst. Evol. Microbiol.">
        <title>The Global Catalogue of Microorganisms (GCM) 10K type strain sequencing project: providing services to taxonomists for standard genome sequencing and annotation.</title>
        <authorList>
            <consortium name="The Broad Institute Genomics Platform"/>
            <consortium name="The Broad Institute Genome Sequencing Center for Infectious Disease"/>
            <person name="Wu L."/>
            <person name="Ma J."/>
        </authorList>
    </citation>
    <scope>NUCLEOTIDE SEQUENCE [LARGE SCALE GENOMIC DNA]</scope>
    <source>
        <strain evidence="2">CGMCC 4.5798</strain>
    </source>
</reference>
<dbReference type="Proteomes" id="UP001596086">
    <property type="component" value="Unassembled WGS sequence"/>
</dbReference>
<comment type="caution">
    <text evidence="1">The sequence shown here is derived from an EMBL/GenBank/DDBJ whole genome shotgun (WGS) entry which is preliminary data.</text>
</comment>
<organism evidence="1 2">
    <name type="scientific">Massilia aerilata</name>
    <dbReference type="NCBI Taxonomy" id="453817"/>
    <lineage>
        <taxon>Bacteria</taxon>
        <taxon>Pseudomonadati</taxon>
        <taxon>Pseudomonadota</taxon>
        <taxon>Betaproteobacteria</taxon>
        <taxon>Burkholderiales</taxon>
        <taxon>Oxalobacteraceae</taxon>
        <taxon>Telluria group</taxon>
        <taxon>Massilia</taxon>
    </lineage>
</organism>
<evidence type="ECO:0000313" key="2">
    <source>
        <dbReference type="Proteomes" id="UP001596086"/>
    </source>
</evidence>
<name>A0ABW0S2X5_9BURK</name>
<evidence type="ECO:0000313" key="1">
    <source>
        <dbReference type="EMBL" id="MFC5550295.1"/>
    </source>
</evidence>
<accession>A0ABW0S2X5</accession>
<dbReference type="EMBL" id="JBHSMZ010000014">
    <property type="protein sequence ID" value="MFC5550295.1"/>
    <property type="molecule type" value="Genomic_DNA"/>
</dbReference>
<protein>
    <submittedName>
        <fullName evidence="1">Uncharacterized protein</fullName>
    </submittedName>
</protein>
<proteinExistence type="predicted"/>
<sequence length="94" mass="10105">MDTEVQRRLANLEENMSIALGRLNAVHSLVVVIARQLPPDVAQRCAASARDAAARIDADLVASPLPESMIHEMQRVIAEGIMVLDAAAKSDQTS</sequence>